<dbReference type="SUPFAM" id="SSF103506">
    <property type="entry name" value="Mitochondrial carrier"/>
    <property type="match status" value="1"/>
</dbReference>
<reference evidence="14" key="1">
    <citation type="submission" date="2023-07" db="EMBL/GenBank/DDBJ databases">
        <title>A draft genome of Kazachstania heterogenica Y-27499.</title>
        <authorList>
            <person name="Donic C."/>
            <person name="Kralova J.S."/>
            <person name="Fidel L."/>
            <person name="Ben-Dor S."/>
            <person name="Jung S."/>
        </authorList>
    </citation>
    <scope>NUCLEOTIDE SEQUENCE [LARGE SCALE GENOMIC DNA]</scope>
    <source>
        <strain evidence="14">Y27499</strain>
    </source>
</reference>
<dbReference type="Proteomes" id="UP001306508">
    <property type="component" value="Unassembled WGS sequence"/>
</dbReference>
<sequence>MTLQNAIWEIICGSLAGALGKFIDYPFDTIKVRMQTQGANIFPTTWSCIQYTYKNEGILTGFYQGLLSPLLGASLENAILFVSYNQCYNLLKKYTQWNIVWIILVSGSFSGSCASFVLTPVELIKCKLQLSNLYVQMYEGIDIESRGHIELGKLEVLKTSEHAKNVENGDENNEYTHKRGNDKEELIEDVNSKQLEQTPSSRYDSQNLVSNSRENYNTDIVPTIKAIIKENGVLGLWQGQLGTFIREAIGSLIWFGTFQLLKRLFMYKITGSWDILDRDTDEGSNPESVHIPSWVLLVSGAIAGFVFNGSVFPIDTIKSVMQTEQLGFRNAINYIYGQYGFGGFYRGLTITLIRSMPSNAAVFYTYEQLTKLL</sequence>
<feature type="repeat" description="Solcar" evidence="9">
    <location>
        <begin position="292"/>
        <end position="372"/>
    </location>
</feature>
<evidence type="ECO:0000256" key="11">
    <source>
        <dbReference type="SAM" id="MobiDB-lite"/>
    </source>
</evidence>
<dbReference type="GO" id="GO:0031966">
    <property type="term" value="C:mitochondrial membrane"/>
    <property type="evidence" value="ECO:0007669"/>
    <property type="project" value="UniProtKB-SubCell"/>
</dbReference>
<feature type="repeat" description="Solcar" evidence="9">
    <location>
        <begin position="183"/>
        <end position="264"/>
    </location>
</feature>
<dbReference type="GO" id="GO:0000064">
    <property type="term" value="F:L-ornithine transmembrane transporter activity"/>
    <property type="evidence" value="ECO:0007669"/>
    <property type="project" value="TreeGrafter"/>
</dbReference>
<protein>
    <submittedName>
        <fullName evidence="13">Uncharacterized protein</fullName>
    </submittedName>
</protein>
<evidence type="ECO:0000256" key="5">
    <source>
        <dbReference type="ARBA" id="ARBA00022737"/>
    </source>
</evidence>
<keyword evidence="5" id="KW-0677">Repeat</keyword>
<organism evidence="13 14">
    <name type="scientific">Arxiozyma heterogenica</name>
    <dbReference type="NCBI Taxonomy" id="278026"/>
    <lineage>
        <taxon>Eukaryota</taxon>
        <taxon>Fungi</taxon>
        <taxon>Dikarya</taxon>
        <taxon>Ascomycota</taxon>
        <taxon>Saccharomycotina</taxon>
        <taxon>Saccharomycetes</taxon>
        <taxon>Saccharomycetales</taxon>
        <taxon>Saccharomycetaceae</taxon>
        <taxon>Arxiozyma</taxon>
    </lineage>
</organism>
<comment type="subcellular location">
    <subcellularLocation>
        <location evidence="1">Mitochondrion membrane</location>
        <topology evidence="1">Multi-pass membrane protein</topology>
    </subcellularLocation>
</comment>
<dbReference type="EMBL" id="JAWIZZ010000006">
    <property type="protein sequence ID" value="KAK5782369.1"/>
    <property type="molecule type" value="Genomic_DNA"/>
</dbReference>
<name>A0AAN7ZTH7_9SACH</name>
<evidence type="ECO:0000256" key="10">
    <source>
        <dbReference type="RuleBase" id="RU000488"/>
    </source>
</evidence>
<dbReference type="InterPro" id="IPR018108">
    <property type="entry name" value="MCP_transmembrane"/>
</dbReference>
<keyword evidence="4 9" id="KW-0812">Transmembrane</keyword>
<keyword evidence="14" id="KW-1185">Reference proteome</keyword>
<proteinExistence type="inferred from homology"/>
<dbReference type="PROSITE" id="PS50920">
    <property type="entry name" value="SOLCAR"/>
    <property type="match status" value="3"/>
</dbReference>
<keyword evidence="6 12" id="KW-1133">Transmembrane helix</keyword>
<evidence type="ECO:0000313" key="14">
    <source>
        <dbReference type="Proteomes" id="UP001306508"/>
    </source>
</evidence>
<feature type="region of interest" description="Disordered" evidence="11">
    <location>
        <begin position="162"/>
        <end position="182"/>
    </location>
</feature>
<keyword evidence="7" id="KW-0496">Mitochondrion</keyword>
<dbReference type="Pfam" id="PF00153">
    <property type="entry name" value="Mito_carr"/>
    <property type="match status" value="3"/>
</dbReference>
<accession>A0AAN7ZTH7</accession>
<dbReference type="Gene3D" id="1.50.40.10">
    <property type="entry name" value="Mitochondrial carrier domain"/>
    <property type="match status" value="2"/>
</dbReference>
<dbReference type="PANTHER" id="PTHR45624:SF31">
    <property type="entry name" value="MITOCHONDRIAL ORNITHINE TRANSPORTER 1"/>
    <property type="match status" value="1"/>
</dbReference>
<feature type="transmembrane region" description="Helical" evidence="12">
    <location>
        <begin position="99"/>
        <end position="118"/>
    </location>
</feature>
<dbReference type="AlphaFoldDB" id="A0AAN7ZTH7"/>
<gene>
    <name evidence="13" type="ORF">RI543_000305</name>
</gene>
<evidence type="ECO:0000313" key="13">
    <source>
        <dbReference type="EMBL" id="KAK5782369.1"/>
    </source>
</evidence>
<evidence type="ECO:0000256" key="3">
    <source>
        <dbReference type="ARBA" id="ARBA00022448"/>
    </source>
</evidence>
<keyword evidence="8 9" id="KW-0472">Membrane</keyword>
<evidence type="ECO:0000256" key="9">
    <source>
        <dbReference type="PROSITE-ProRule" id="PRU00282"/>
    </source>
</evidence>
<evidence type="ECO:0000256" key="8">
    <source>
        <dbReference type="ARBA" id="ARBA00023136"/>
    </source>
</evidence>
<comment type="similarity">
    <text evidence="2 10">Belongs to the mitochondrial carrier (TC 2.A.29) family.</text>
</comment>
<evidence type="ECO:0000256" key="2">
    <source>
        <dbReference type="ARBA" id="ARBA00006375"/>
    </source>
</evidence>
<evidence type="ECO:0000256" key="6">
    <source>
        <dbReference type="ARBA" id="ARBA00022989"/>
    </source>
</evidence>
<evidence type="ECO:0000256" key="7">
    <source>
        <dbReference type="ARBA" id="ARBA00023128"/>
    </source>
</evidence>
<comment type="caution">
    <text evidence="13">The sequence shown here is derived from an EMBL/GenBank/DDBJ whole genome shotgun (WGS) entry which is preliminary data.</text>
</comment>
<keyword evidence="3 10" id="KW-0813">Transport</keyword>
<evidence type="ECO:0000256" key="1">
    <source>
        <dbReference type="ARBA" id="ARBA00004225"/>
    </source>
</evidence>
<feature type="repeat" description="Solcar" evidence="9">
    <location>
        <begin position="4"/>
        <end position="90"/>
    </location>
</feature>
<dbReference type="GO" id="GO:1990575">
    <property type="term" value="P:mitochondrial L-ornithine transmembrane transport"/>
    <property type="evidence" value="ECO:0007669"/>
    <property type="project" value="TreeGrafter"/>
</dbReference>
<dbReference type="PANTHER" id="PTHR45624">
    <property type="entry name" value="MITOCHONDRIAL BASIC AMINO ACIDS TRANSPORTER-RELATED"/>
    <property type="match status" value="1"/>
</dbReference>
<dbReference type="InterPro" id="IPR023395">
    <property type="entry name" value="MCP_dom_sf"/>
</dbReference>
<dbReference type="InterPro" id="IPR050567">
    <property type="entry name" value="Mitochondrial_Carrier"/>
</dbReference>
<evidence type="ECO:0000256" key="4">
    <source>
        <dbReference type="ARBA" id="ARBA00022692"/>
    </source>
</evidence>
<evidence type="ECO:0000256" key="12">
    <source>
        <dbReference type="SAM" id="Phobius"/>
    </source>
</evidence>